<dbReference type="RefSeq" id="WP_168206717.1">
    <property type="nucleotide sequence ID" value="NZ_CP036339.1"/>
</dbReference>
<dbReference type="Pfam" id="PF01149">
    <property type="entry name" value="Fapy_DNA_glyco"/>
    <property type="match status" value="1"/>
</dbReference>
<dbReference type="InterPro" id="IPR000214">
    <property type="entry name" value="Znf_DNA_glyclase/AP_lyase"/>
</dbReference>
<comment type="similarity">
    <text evidence="1">Belongs to the FPG family.</text>
</comment>
<dbReference type="AlphaFoldDB" id="A0A517TUI1"/>
<evidence type="ECO:0000256" key="10">
    <source>
        <dbReference type="ARBA" id="ARBA00023239"/>
    </source>
</evidence>
<dbReference type="SUPFAM" id="SSF57716">
    <property type="entry name" value="Glucocorticoid receptor-like (DNA-binding domain)"/>
    <property type="match status" value="1"/>
</dbReference>
<keyword evidence="8" id="KW-0238">DNA-binding</keyword>
<keyword evidence="10" id="KW-0456">Lyase</keyword>
<dbReference type="InterPro" id="IPR035937">
    <property type="entry name" value="FPG_N"/>
</dbReference>
<dbReference type="Gene3D" id="3.20.190.10">
    <property type="entry name" value="MutM-like, N-terminal"/>
    <property type="match status" value="1"/>
</dbReference>
<evidence type="ECO:0000256" key="9">
    <source>
        <dbReference type="ARBA" id="ARBA00023204"/>
    </source>
</evidence>
<feature type="domain" description="FPG-type" evidence="15">
    <location>
        <begin position="225"/>
        <end position="261"/>
    </location>
</feature>
<evidence type="ECO:0000313" key="18">
    <source>
        <dbReference type="Proteomes" id="UP000317909"/>
    </source>
</evidence>
<evidence type="ECO:0000259" key="16">
    <source>
        <dbReference type="PROSITE" id="PS51068"/>
    </source>
</evidence>
<keyword evidence="12 17" id="KW-0326">Glycosidase</keyword>
<evidence type="ECO:0000256" key="13">
    <source>
        <dbReference type="ARBA" id="ARBA00044632"/>
    </source>
</evidence>
<dbReference type="SMART" id="SM01232">
    <property type="entry name" value="H2TH"/>
    <property type="match status" value="1"/>
</dbReference>
<dbReference type="PANTHER" id="PTHR42697">
    <property type="entry name" value="ENDONUCLEASE 8"/>
    <property type="match status" value="1"/>
</dbReference>
<proteinExistence type="inferred from homology"/>
<keyword evidence="17" id="KW-0255">Endonuclease</keyword>
<accession>A0A517TUI1</accession>
<keyword evidence="6 17" id="KW-0378">Hydrolase</keyword>
<dbReference type="GO" id="GO:0140078">
    <property type="term" value="F:class I DNA-(apurinic or apyrimidinic site) endonuclease activity"/>
    <property type="evidence" value="ECO:0007669"/>
    <property type="project" value="UniProtKB-EC"/>
</dbReference>
<dbReference type="GO" id="GO:0003684">
    <property type="term" value="F:damaged DNA binding"/>
    <property type="evidence" value="ECO:0007669"/>
    <property type="project" value="InterPro"/>
</dbReference>
<keyword evidence="18" id="KW-1185">Reference proteome</keyword>
<evidence type="ECO:0000256" key="7">
    <source>
        <dbReference type="ARBA" id="ARBA00022833"/>
    </source>
</evidence>
<keyword evidence="3" id="KW-0479">Metal-binding</keyword>
<dbReference type="InterPro" id="IPR012319">
    <property type="entry name" value="FPG_cat"/>
</dbReference>
<dbReference type="CDD" id="cd08971">
    <property type="entry name" value="AcNei2_N"/>
    <property type="match status" value="1"/>
</dbReference>
<dbReference type="GO" id="GO:0006284">
    <property type="term" value="P:base-excision repair"/>
    <property type="evidence" value="ECO:0007669"/>
    <property type="project" value="InterPro"/>
</dbReference>
<keyword evidence="9" id="KW-0234">DNA repair</keyword>
<evidence type="ECO:0000256" key="8">
    <source>
        <dbReference type="ARBA" id="ARBA00023125"/>
    </source>
</evidence>
<dbReference type="Proteomes" id="UP000317909">
    <property type="component" value="Chromosome"/>
</dbReference>
<gene>
    <name evidence="17" type="primary">nei</name>
    <name evidence="17" type="ORF">I41_11910</name>
</gene>
<reference evidence="17 18" key="1">
    <citation type="submission" date="2019-02" db="EMBL/GenBank/DDBJ databases">
        <title>Deep-cultivation of Planctomycetes and their phenomic and genomic characterization uncovers novel biology.</title>
        <authorList>
            <person name="Wiegand S."/>
            <person name="Jogler M."/>
            <person name="Boedeker C."/>
            <person name="Pinto D."/>
            <person name="Vollmers J."/>
            <person name="Rivas-Marin E."/>
            <person name="Kohn T."/>
            <person name="Peeters S.H."/>
            <person name="Heuer A."/>
            <person name="Rast P."/>
            <person name="Oberbeckmann S."/>
            <person name="Bunk B."/>
            <person name="Jeske O."/>
            <person name="Meyerdierks A."/>
            <person name="Storesund J.E."/>
            <person name="Kallscheuer N."/>
            <person name="Luecker S."/>
            <person name="Lage O.M."/>
            <person name="Pohl T."/>
            <person name="Merkel B.J."/>
            <person name="Hornburger P."/>
            <person name="Mueller R.-W."/>
            <person name="Bruemmer F."/>
            <person name="Labrenz M."/>
            <person name="Spormann A.M."/>
            <person name="Op den Camp H."/>
            <person name="Overmann J."/>
            <person name="Amann R."/>
            <person name="Jetten M.S.M."/>
            <person name="Mascher T."/>
            <person name="Medema M.H."/>
            <person name="Devos D.P."/>
            <person name="Kaster A.-K."/>
            <person name="Ovreas L."/>
            <person name="Rohde M."/>
            <person name="Galperin M.Y."/>
            <person name="Jogler C."/>
        </authorList>
    </citation>
    <scope>NUCLEOTIDE SEQUENCE [LARGE SCALE GENOMIC DNA]</scope>
    <source>
        <strain evidence="17 18">I41</strain>
    </source>
</reference>
<dbReference type="PROSITE" id="PS51066">
    <property type="entry name" value="ZF_FPG_2"/>
    <property type="match status" value="1"/>
</dbReference>
<sequence length="263" mass="29564">MPEGDTIYRSAVTLRPAMEGGTIAEARLRDPHFEVERLIGAVVTQVEARGKHLLMHLSTSDAIHSHMGMTGSWHIYHVGQKWRKPEHYAALTLRINQLDVICFSPKQLELLTADQLRRHPHLPKLGPDIAADGKFDVEAALANLRTRNETPLGEAVMNQRLLCGVGNIYKAELLFIMGFDPFAPVERFSDDELQRMLHKGRALMVRNLGGPRRTTRFGSDAGRHWVYNRSGTPCPKCGTAIRLRRQGEAGRTTCWCPQCQPAR</sequence>
<dbReference type="InterPro" id="IPR015886">
    <property type="entry name" value="H2TH_FPG"/>
</dbReference>
<evidence type="ECO:0000256" key="14">
    <source>
        <dbReference type="PROSITE-ProRule" id="PRU00391"/>
    </source>
</evidence>
<dbReference type="EC" id="4.2.99.18" evidence="2"/>
<dbReference type="Gene3D" id="1.10.8.50">
    <property type="match status" value="1"/>
</dbReference>
<evidence type="ECO:0000256" key="11">
    <source>
        <dbReference type="ARBA" id="ARBA00023268"/>
    </source>
</evidence>
<keyword evidence="5 14" id="KW-0863">Zinc-finger</keyword>
<comment type="catalytic activity">
    <reaction evidence="13">
        <text>2'-deoxyribonucleotide-(2'-deoxyribose 5'-phosphate)-2'-deoxyribonucleotide-DNA = a 3'-end 2'-deoxyribonucleotide-(2,3-dehydro-2,3-deoxyribose 5'-phosphate)-DNA + a 5'-end 5'-phospho-2'-deoxyribonucleoside-DNA + H(+)</text>
        <dbReference type="Rhea" id="RHEA:66592"/>
        <dbReference type="Rhea" id="RHEA-COMP:13180"/>
        <dbReference type="Rhea" id="RHEA-COMP:16897"/>
        <dbReference type="Rhea" id="RHEA-COMP:17067"/>
        <dbReference type="ChEBI" id="CHEBI:15378"/>
        <dbReference type="ChEBI" id="CHEBI:136412"/>
        <dbReference type="ChEBI" id="CHEBI:157695"/>
        <dbReference type="ChEBI" id="CHEBI:167181"/>
        <dbReference type="EC" id="4.2.99.18"/>
    </reaction>
</comment>
<evidence type="ECO:0000256" key="12">
    <source>
        <dbReference type="ARBA" id="ARBA00023295"/>
    </source>
</evidence>
<dbReference type="SUPFAM" id="SSF46946">
    <property type="entry name" value="S13-like H2TH domain"/>
    <property type="match status" value="1"/>
</dbReference>
<dbReference type="Pfam" id="PF06831">
    <property type="entry name" value="H2TH"/>
    <property type="match status" value="1"/>
</dbReference>
<keyword evidence="7" id="KW-0862">Zinc</keyword>
<dbReference type="KEGG" id="llh:I41_11910"/>
<protein>
    <recommendedName>
        <fullName evidence="2">DNA-(apurinic or apyrimidinic site) lyase</fullName>
        <ecNumber evidence="2">4.2.99.18</ecNumber>
    </recommendedName>
</protein>
<keyword evidence="17" id="KW-0540">Nuclease</keyword>
<dbReference type="InterPro" id="IPR010979">
    <property type="entry name" value="Ribosomal_uS13-like_H2TH"/>
</dbReference>
<organism evidence="17 18">
    <name type="scientific">Lacipirellula limnantheis</name>
    <dbReference type="NCBI Taxonomy" id="2528024"/>
    <lineage>
        <taxon>Bacteria</taxon>
        <taxon>Pseudomonadati</taxon>
        <taxon>Planctomycetota</taxon>
        <taxon>Planctomycetia</taxon>
        <taxon>Pirellulales</taxon>
        <taxon>Lacipirellulaceae</taxon>
        <taxon>Lacipirellula</taxon>
    </lineage>
</organism>
<evidence type="ECO:0000313" key="17">
    <source>
        <dbReference type="EMBL" id="QDT72026.1"/>
    </source>
</evidence>
<dbReference type="GO" id="GO:0000703">
    <property type="term" value="F:oxidized pyrimidine nucleobase lesion DNA N-glycosylase activity"/>
    <property type="evidence" value="ECO:0007669"/>
    <property type="project" value="TreeGrafter"/>
</dbReference>
<evidence type="ECO:0000256" key="2">
    <source>
        <dbReference type="ARBA" id="ARBA00012720"/>
    </source>
</evidence>
<dbReference type="SUPFAM" id="SSF81624">
    <property type="entry name" value="N-terminal domain of MutM-like DNA repair proteins"/>
    <property type="match status" value="1"/>
</dbReference>
<dbReference type="PANTHER" id="PTHR42697:SF1">
    <property type="entry name" value="ENDONUCLEASE 8"/>
    <property type="match status" value="1"/>
</dbReference>
<evidence type="ECO:0000256" key="1">
    <source>
        <dbReference type="ARBA" id="ARBA00009409"/>
    </source>
</evidence>
<dbReference type="PROSITE" id="PS01242">
    <property type="entry name" value="ZF_FPG_1"/>
    <property type="match status" value="1"/>
</dbReference>
<feature type="domain" description="Formamidopyrimidine-DNA glycosylase catalytic" evidence="16">
    <location>
        <begin position="2"/>
        <end position="89"/>
    </location>
</feature>
<dbReference type="InterPro" id="IPR044090">
    <property type="entry name" value="Nei2_N"/>
</dbReference>
<dbReference type="EMBL" id="CP036339">
    <property type="protein sequence ID" value="QDT72026.1"/>
    <property type="molecule type" value="Genomic_DNA"/>
</dbReference>
<name>A0A517TUI1_9BACT</name>
<dbReference type="SMART" id="SM00898">
    <property type="entry name" value="Fapy_DNA_glyco"/>
    <property type="match status" value="1"/>
</dbReference>
<evidence type="ECO:0000256" key="4">
    <source>
        <dbReference type="ARBA" id="ARBA00022763"/>
    </source>
</evidence>
<evidence type="ECO:0000256" key="3">
    <source>
        <dbReference type="ARBA" id="ARBA00022723"/>
    </source>
</evidence>
<evidence type="ECO:0000259" key="15">
    <source>
        <dbReference type="PROSITE" id="PS51066"/>
    </source>
</evidence>
<dbReference type="PROSITE" id="PS51068">
    <property type="entry name" value="FPG_CAT"/>
    <property type="match status" value="1"/>
</dbReference>
<dbReference type="InterPro" id="IPR015887">
    <property type="entry name" value="DNA_glyclase_Znf_dom_DNA_BS"/>
</dbReference>
<keyword evidence="11" id="KW-0511">Multifunctional enzyme</keyword>
<dbReference type="GO" id="GO:0008270">
    <property type="term" value="F:zinc ion binding"/>
    <property type="evidence" value="ECO:0007669"/>
    <property type="project" value="UniProtKB-KW"/>
</dbReference>
<evidence type="ECO:0000256" key="6">
    <source>
        <dbReference type="ARBA" id="ARBA00022801"/>
    </source>
</evidence>
<evidence type="ECO:0000256" key="5">
    <source>
        <dbReference type="ARBA" id="ARBA00022771"/>
    </source>
</evidence>
<keyword evidence="4" id="KW-0227">DNA damage</keyword>